<sequence length="131" mass="13692">MSAGPPPGRALRGPAGCFLASAFLGAVATGIFFGSLNNYLADVFDLSPGARGVVETVREVPGMLLFLVLAPLARLGEGRILFAALLVVALGIYGAADRAPDVVRVTLWLFVWSLGAHVVMALRESFCVAFS</sequence>
<dbReference type="InterPro" id="IPR036259">
    <property type="entry name" value="MFS_trans_sf"/>
</dbReference>
<dbReference type="SUPFAM" id="SSF103473">
    <property type="entry name" value="MFS general substrate transporter"/>
    <property type="match status" value="1"/>
</dbReference>
<evidence type="ECO:0000313" key="2">
    <source>
        <dbReference type="EMBL" id="NDY42632.1"/>
    </source>
</evidence>
<proteinExistence type="predicted"/>
<keyword evidence="3" id="KW-1185">Reference proteome</keyword>
<feature type="transmembrane region" description="Helical" evidence="1">
    <location>
        <begin position="80"/>
        <end position="96"/>
    </location>
</feature>
<evidence type="ECO:0000256" key="1">
    <source>
        <dbReference type="SAM" id="Phobius"/>
    </source>
</evidence>
<organism evidence="2 3">
    <name type="scientific">Dissulfurirhabdus thermomarina</name>
    <dbReference type="NCBI Taxonomy" id="1765737"/>
    <lineage>
        <taxon>Bacteria</taxon>
        <taxon>Deltaproteobacteria</taxon>
        <taxon>Dissulfurirhabdaceae</taxon>
        <taxon>Dissulfurirhabdus</taxon>
    </lineage>
</organism>
<feature type="transmembrane region" description="Helical" evidence="1">
    <location>
        <begin position="15"/>
        <end position="36"/>
    </location>
</feature>
<dbReference type="Proteomes" id="UP000469346">
    <property type="component" value="Unassembled WGS sequence"/>
</dbReference>
<evidence type="ECO:0008006" key="4">
    <source>
        <dbReference type="Google" id="ProtNLM"/>
    </source>
</evidence>
<accession>A0A6N9TMX1</accession>
<comment type="caution">
    <text evidence="2">The sequence shown here is derived from an EMBL/GenBank/DDBJ whole genome shotgun (WGS) entry which is preliminary data.</text>
</comment>
<name>A0A6N9TMX1_DISTH</name>
<feature type="non-terminal residue" evidence="2">
    <location>
        <position position="131"/>
    </location>
</feature>
<evidence type="ECO:0000313" key="3">
    <source>
        <dbReference type="Proteomes" id="UP000469346"/>
    </source>
</evidence>
<keyword evidence="1" id="KW-0812">Transmembrane</keyword>
<dbReference type="AlphaFoldDB" id="A0A6N9TMX1"/>
<protein>
    <recommendedName>
        <fullName evidence="4">MFS transporter</fullName>
    </recommendedName>
</protein>
<feature type="transmembrane region" description="Helical" evidence="1">
    <location>
        <begin position="102"/>
        <end position="122"/>
    </location>
</feature>
<keyword evidence="1" id="KW-1133">Transmembrane helix</keyword>
<reference evidence="2 3" key="1">
    <citation type="submission" date="2020-02" db="EMBL/GenBank/DDBJ databases">
        <title>Comparative genomics of sulfur disproportionating microorganisms.</title>
        <authorList>
            <person name="Ward L.M."/>
            <person name="Bertran E."/>
            <person name="Johnston D.T."/>
        </authorList>
    </citation>
    <scope>NUCLEOTIDE SEQUENCE [LARGE SCALE GENOMIC DNA]</scope>
    <source>
        <strain evidence="2 3">DSM 100025</strain>
    </source>
</reference>
<keyword evidence="1" id="KW-0472">Membrane</keyword>
<dbReference type="EMBL" id="JAAGRR010000071">
    <property type="protein sequence ID" value="NDY42632.1"/>
    <property type="molecule type" value="Genomic_DNA"/>
</dbReference>
<gene>
    <name evidence="2" type="ORF">G3N55_07220</name>
</gene>